<name>S4NWV7_9NEOP</name>
<evidence type="ECO:0000313" key="1">
    <source>
        <dbReference type="EMBL" id="JAA81519.1"/>
    </source>
</evidence>
<reference evidence="1" key="1">
    <citation type="journal article" date="2013" name="BMC Genomics">
        <title>Unscrambling butterfly oogenesis.</title>
        <authorList>
            <person name="Carter J.M."/>
            <person name="Baker S.C."/>
            <person name="Pink R."/>
            <person name="Carter D.R."/>
            <person name="Collins A."/>
            <person name="Tomlin J."/>
            <person name="Gibbs M."/>
            <person name="Breuker C.J."/>
        </authorList>
    </citation>
    <scope>NUCLEOTIDE SEQUENCE</scope>
    <source>
        <tissue evidence="1">Ovary</tissue>
    </source>
</reference>
<dbReference type="EMBL" id="GAIX01011041">
    <property type="protein sequence ID" value="JAA81519.1"/>
    <property type="molecule type" value="Transcribed_RNA"/>
</dbReference>
<reference evidence="1" key="2">
    <citation type="submission" date="2013-05" db="EMBL/GenBank/DDBJ databases">
        <authorList>
            <person name="Carter J.-M."/>
            <person name="Baker S.C."/>
            <person name="Pink R."/>
            <person name="Carter D.R.F."/>
            <person name="Collins A."/>
            <person name="Tomlin J."/>
            <person name="Gibbs M."/>
            <person name="Breuker C.J."/>
        </authorList>
    </citation>
    <scope>NUCLEOTIDE SEQUENCE</scope>
    <source>
        <tissue evidence="1">Ovary</tissue>
    </source>
</reference>
<dbReference type="AlphaFoldDB" id="S4NWV7"/>
<organism evidence="1">
    <name type="scientific">Pararge aegeria</name>
    <name type="common">speckled wood butterfly</name>
    <dbReference type="NCBI Taxonomy" id="116150"/>
    <lineage>
        <taxon>Eukaryota</taxon>
        <taxon>Metazoa</taxon>
        <taxon>Ecdysozoa</taxon>
        <taxon>Arthropoda</taxon>
        <taxon>Hexapoda</taxon>
        <taxon>Insecta</taxon>
        <taxon>Pterygota</taxon>
        <taxon>Neoptera</taxon>
        <taxon>Endopterygota</taxon>
        <taxon>Lepidoptera</taxon>
        <taxon>Glossata</taxon>
        <taxon>Ditrysia</taxon>
        <taxon>Papilionoidea</taxon>
        <taxon>Nymphalidae</taxon>
        <taxon>Satyrinae</taxon>
        <taxon>Satyrini</taxon>
        <taxon>Parargina</taxon>
        <taxon>Pararge</taxon>
    </lineage>
</organism>
<protein>
    <submittedName>
        <fullName evidence="1">Uncharacterized protein</fullName>
    </submittedName>
</protein>
<proteinExistence type="predicted"/>
<sequence length="76" mass="8407">MWERKLSPFLLNINLPTTFEPLSVHLHIGLVALAAIRTLVGSLCKPHLACSKQQQQQCANLSKSAHEDCALQCARL</sequence>
<accession>S4NWV7</accession>